<feature type="domain" description="Cytochrome c" evidence="6">
    <location>
        <begin position="95"/>
        <end position="193"/>
    </location>
</feature>
<feature type="region of interest" description="Disordered" evidence="5">
    <location>
        <begin position="714"/>
        <end position="742"/>
    </location>
</feature>
<evidence type="ECO:0000259" key="6">
    <source>
        <dbReference type="PROSITE" id="PS51007"/>
    </source>
</evidence>
<evidence type="ECO:0000313" key="8">
    <source>
        <dbReference type="Proteomes" id="UP000464178"/>
    </source>
</evidence>
<evidence type="ECO:0000313" key="7">
    <source>
        <dbReference type="EMBL" id="VTR94764.1"/>
    </source>
</evidence>
<keyword evidence="3 4" id="KW-0408">Iron</keyword>
<dbReference type="KEGG" id="gms:SOIL9_29500"/>
<accession>A0A6P2D3T6</accession>
<gene>
    <name evidence="7" type="ORF">SOIL9_29500</name>
</gene>
<dbReference type="PROSITE" id="PS51007">
    <property type="entry name" value="CYTC"/>
    <property type="match status" value="1"/>
</dbReference>
<proteinExistence type="predicted"/>
<dbReference type="Proteomes" id="UP000464178">
    <property type="component" value="Chromosome"/>
</dbReference>
<dbReference type="InterPro" id="IPR011429">
    <property type="entry name" value="Cyt_c_Planctomycete-type"/>
</dbReference>
<dbReference type="Pfam" id="PF07635">
    <property type="entry name" value="PSCyt1"/>
    <property type="match status" value="1"/>
</dbReference>
<reference evidence="7 8" key="1">
    <citation type="submission" date="2019-05" db="EMBL/GenBank/DDBJ databases">
        <authorList>
            <consortium name="Science for Life Laboratories"/>
        </authorList>
    </citation>
    <scope>NUCLEOTIDE SEQUENCE [LARGE SCALE GENOMIC DNA]</scope>
    <source>
        <strain evidence="7">Soil9</strain>
    </source>
</reference>
<dbReference type="SUPFAM" id="SSF46626">
    <property type="entry name" value="Cytochrome c"/>
    <property type="match status" value="1"/>
</dbReference>
<protein>
    <recommendedName>
        <fullName evidence="6">Cytochrome c domain-containing protein</fullName>
    </recommendedName>
</protein>
<name>A0A6P2D3T6_9BACT</name>
<keyword evidence="2 4" id="KW-0479">Metal-binding</keyword>
<evidence type="ECO:0000256" key="1">
    <source>
        <dbReference type="ARBA" id="ARBA00022617"/>
    </source>
</evidence>
<dbReference type="PANTHER" id="PTHR35889">
    <property type="entry name" value="CYCLOINULO-OLIGOSACCHARIDE FRUCTANOTRANSFERASE-RELATED"/>
    <property type="match status" value="1"/>
</dbReference>
<evidence type="ECO:0000256" key="5">
    <source>
        <dbReference type="SAM" id="MobiDB-lite"/>
    </source>
</evidence>
<dbReference type="Pfam" id="PF07583">
    <property type="entry name" value="PSCyt2"/>
    <property type="match status" value="1"/>
</dbReference>
<keyword evidence="1 4" id="KW-0349">Heme</keyword>
<sequence>MFRAIYAGPNAKRESAGADELLPDIGDVIFGLDEGCHPTYHNLVKPAYGPSPHSPPVTVMHVGSIPTAFVRAAVTYYGRTWPTALLLVALLPTSSRADDGIDFFEKKVRPILAEHCYSCHAVSTKKAKGGLELDTTTGIRKGGESGPLVKAKDEDSLLLKVVAHAPDFPAMPPKGKLPAAAVADLQRWVKMGAPLPAATQAPSTTASAREFWSFKPVVEQSRPTVSDPKWPIRKADFFILKKLDEQKLAPAPAADRRTLIRRVYFDLIGLPPTIEQVEAFVADARADAYERLVDELIASPRFGEKWARHWLDVARYAEDNSTGESTCRPPRFPYRYRDWVIGALNADVPFDRFVRLQLAADLLPDTPPTDFAALGFLGLSPVYHKEPKLSKDVISAFVADEWDERVDVVTRGFLGLTVACARCHDHKFDPITAEDYYALAGVMANTQLAERPLKPNANAGQDGLTTVRLELMDANLQLEYAKEMRGTAVKEKKDPTPFDGQIKQFEARVTELKKKEKALDTGTIANVVRDAGTWVNGDNPDWTVIDYKPGQYRDLPVFIRGNPARPGAIVARRFPTALSPSQPRSFREGSGRKELAEAIVSDATGLTARVFVNRTWGWVFGRSIVTTPSNFGALGDRPTHPELLDDLAARFVANRWSIKWLVRELVTSTTYRQSSRHNEKFAAADPDDRFLWRAPRKRLELEAWRDATLQVSGQLDLTGGGPSDNLDSPRSARRTVYGKVSRGERPADIHRLFDLPDPKAHGEKRDATTTPVQQLYFLNSPFVRQSATALAKAATTVQSTDIGVRALFRRVLLRDPTADELETAKRLIRPAREGAPPAWDLLAQTLLASNEFLFLN</sequence>
<dbReference type="EMBL" id="LR593886">
    <property type="protein sequence ID" value="VTR94764.1"/>
    <property type="molecule type" value="Genomic_DNA"/>
</dbReference>
<dbReference type="InterPro" id="IPR009056">
    <property type="entry name" value="Cyt_c-like_dom"/>
</dbReference>
<dbReference type="GO" id="GO:0020037">
    <property type="term" value="F:heme binding"/>
    <property type="evidence" value="ECO:0007669"/>
    <property type="project" value="InterPro"/>
</dbReference>
<evidence type="ECO:0000256" key="3">
    <source>
        <dbReference type="ARBA" id="ARBA00023004"/>
    </source>
</evidence>
<organism evidence="7 8">
    <name type="scientific">Gemmata massiliana</name>
    <dbReference type="NCBI Taxonomy" id="1210884"/>
    <lineage>
        <taxon>Bacteria</taxon>
        <taxon>Pseudomonadati</taxon>
        <taxon>Planctomycetota</taxon>
        <taxon>Planctomycetia</taxon>
        <taxon>Gemmatales</taxon>
        <taxon>Gemmataceae</taxon>
        <taxon>Gemmata</taxon>
    </lineage>
</organism>
<dbReference type="InterPro" id="IPR011444">
    <property type="entry name" value="DUF1549"/>
</dbReference>
<keyword evidence="8" id="KW-1185">Reference proteome</keyword>
<dbReference type="AlphaFoldDB" id="A0A6P2D3T6"/>
<evidence type="ECO:0000256" key="4">
    <source>
        <dbReference type="PROSITE-ProRule" id="PRU00433"/>
    </source>
</evidence>
<dbReference type="Pfam" id="PF07587">
    <property type="entry name" value="PSD1"/>
    <property type="match status" value="1"/>
</dbReference>
<dbReference type="PANTHER" id="PTHR35889:SF3">
    <property type="entry name" value="F-BOX DOMAIN-CONTAINING PROTEIN"/>
    <property type="match status" value="1"/>
</dbReference>
<dbReference type="GO" id="GO:0046872">
    <property type="term" value="F:metal ion binding"/>
    <property type="evidence" value="ECO:0007669"/>
    <property type="project" value="UniProtKB-KW"/>
</dbReference>
<dbReference type="InterPro" id="IPR022655">
    <property type="entry name" value="DUF1553"/>
</dbReference>
<dbReference type="GO" id="GO:0009055">
    <property type="term" value="F:electron transfer activity"/>
    <property type="evidence" value="ECO:0007669"/>
    <property type="project" value="InterPro"/>
</dbReference>
<evidence type="ECO:0000256" key="2">
    <source>
        <dbReference type="ARBA" id="ARBA00022723"/>
    </source>
</evidence>
<dbReference type="InterPro" id="IPR036909">
    <property type="entry name" value="Cyt_c-like_dom_sf"/>
</dbReference>